<dbReference type="InterPro" id="IPR024775">
    <property type="entry name" value="DinB-like"/>
</dbReference>
<name>A0ABP9EQX0_9FLAO</name>
<dbReference type="InterPro" id="IPR034660">
    <property type="entry name" value="DinB/YfiT-like"/>
</dbReference>
<evidence type="ECO:0000313" key="3">
    <source>
        <dbReference type="Proteomes" id="UP001500433"/>
    </source>
</evidence>
<evidence type="ECO:0000259" key="1">
    <source>
        <dbReference type="Pfam" id="PF12867"/>
    </source>
</evidence>
<sequence length="172" mass="20024">MIVTALKSTEYNSFYNTYISKVPKHIDLIYGFKTGENHILDFFNTIPEEKLNYRYAENKWSVKEVFQHIIDTERVFIYRCFTIARHDKTALAGFEQDDYIVPSKADKKTIEDLFEEYKAVRLNSIVLLKSLNDDDLSFIGNANGSDMSARAAAFVILGHEIHHMDVIKKRYL</sequence>
<evidence type="ECO:0000313" key="2">
    <source>
        <dbReference type="EMBL" id="GAA4883381.1"/>
    </source>
</evidence>
<accession>A0ABP9EQX0</accession>
<organism evidence="2 3">
    <name type="scientific">Flaviramulus aquimarinus</name>
    <dbReference type="NCBI Taxonomy" id="1170456"/>
    <lineage>
        <taxon>Bacteria</taxon>
        <taxon>Pseudomonadati</taxon>
        <taxon>Bacteroidota</taxon>
        <taxon>Flavobacteriia</taxon>
        <taxon>Flavobacteriales</taxon>
        <taxon>Flavobacteriaceae</taxon>
        <taxon>Flaviramulus</taxon>
    </lineage>
</organism>
<feature type="domain" description="DinB-like" evidence="1">
    <location>
        <begin position="37"/>
        <end position="166"/>
    </location>
</feature>
<comment type="caution">
    <text evidence="2">The sequence shown here is derived from an EMBL/GenBank/DDBJ whole genome shotgun (WGS) entry which is preliminary data.</text>
</comment>
<dbReference type="Pfam" id="PF12867">
    <property type="entry name" value="DinB_2"/>
    <property type="match status" value="1"/>
</dbReference>
<gene>
    <name evidence="2" type="ORF">GCM10023311_01890</name>
</gene>
<keyword evidence="3" id="KW-1185">Reference proteome</keyword>
<dbReference type="RefSeq" id="WP_345272054.1">
    <property type="nucleotide sequence ID" value="NZ_BAABJH010000001.1"/>
</dbReference>
<protein>
    <submittedName>
        <fullName evidence="2">DinB family protein</fullName>
    </submittedName>
</protein>
<dbReference type="Gene3D" id="1.20.120.450">
    <property type="entry name" value="dinb family like domain"/>
    <property type="match status" value="1"/>
</dbReference>
<dbReference type="Proteomes" id="UP001500433">
    <property type="component" value="Unassembled WGS sequence"/>
</dbReference>
<reference evidence="3" key="1">
    <citation type="journal article" date="2019" name="Int. J. Syst. Evol. Microbiol.">
        <title>The Global Catalogue of Microorganisms (GCM) 10K type strain sequencing project: providing services to taxonomists for standard genome sequencing and annotation.</title>
        <authorList>
            <consortium name="The Broad Institute Genomics Platform"/>
            <consortium name="The Broad Institute Genome Sequencing Center for Infectious Disease"/>
            <person name="Wu L."/>
            <person name="Ma J."/>
        </authorList>
    </citation>
    <scope>NUCLEOTIDE SEQUENCE [LARGE SCALE GENOMIC DNA]</scope>
    <source>
        <strain evidence="3">JCM 18274</strain>
    </source>
</reference>
<dbReference type="EMBL" id="BAABJH010000001">
    <property type="protein sequence ID" value="GAA4883381.1"/>
    <property type="molecule type" value="Genomic_DNA"/>
</dbReference>
<proteinExistence type="predicted"/>
<dbReference type="SUPFAM" id="SSF109854">
    <property type="entry name" value="DinB/YfiT-like putative metalloenzymes"/>
    <property type="match status" value="1"/>
</dbReference>